<feature type="compositionally biased region" description="Low complexity" evidence="4">
    <location>
        <begin position="322"/>
        <end position="332"/>
    </location>
</feature>
<dbReference type="SUPFAM" id="SSF47413">
    <property type="entry name" value="lambda repressor-like DNA-binding domains"/>
    <property type="match status" value="1"/>
</dbReference>
<dbReference type="CDD" id="cd06267">
    <property type="entry name" value="PBP1_LacI_sugar_binding-like"/>
    <property type="match status" value="1"/>
</dbReference>
<dbReference type="InterPro" id="IPR028082">
    <property type="entry name" value="Peripla_BP_I"/>
</dbReference>
<dbReference type="SMART" id="SM00354">
    <property type="entry name" value="HTH_LACI"/>
    <property type="match status" value="1"/>
</dbReference>
<evidence type="ECO:0000313" key="7">
    <source>
        <dbReference type="Proteomes" id="UP000319213"/>
    </source>
</evidence>
<gene>
    <name evidence="6" type="ORF">FHX40_3608</name>
</gene>
<dbReference type="Proteomes" id="UP000319213">
    <property type="component" value="Unassembled WGS sequence"/>
</dbReference>
<dbReference type="CDD" id="cd01392">
    <property type="entry name" value="HTH_LacI"/>
    <property type="match status" value="1"/>
</dbReference>
<dbReference type="AlphaFoldDB" id="A0A543J205"/>
<proteinExistence type="predicted"/>
<dbReference type="Gene3D" id="1.10.260.40">
    <property type="entry name" value="lambda repressor-like DNA-binding domains"/>
    <property type="match status" value="1"/>
</dbReference>
<dbReference type="Pfam" id="PF00356">
    <property type="entry name" value="LacI"/>
    <property type="match status" value="1"/>
</dbReference>
<dbReference type="RefSeq" id="WP_142260678.1">
    <property type="nucleotide sequence ID" value="NZ_BMPV01000005.1"/>
</dbReference>
<evidence type="ECO:0000259" key="5">
    <source>
        <dbReference type="PROSITE" id="PS50932"/>
    </source>
</evidence>
<evidence type="ECO:0000256" key="4">
    <source>
        <dbReference type="SAM" id="MobiDB-lite"/>
    </source>
</evidence>
<dbReference type="Gene3D" id="3.40.50.2300">
    <property type="match status" value="2"/>
</dbReference>
<dbReference type="OrthoDB" id="3258243at2"/>
<dbReference type="Pfam" id="PF13377">
    <property type="entry name" value="Peripla_BP_3"/>
    <property type="match status" value="1"/>
</dbReference>
<dbReference type="InterPro" id="IPR010982">
    <property type="entry name" value="Lambda_DNA-bd_dom_sf"/>
</dbReference>
<dbReference type="PROSITE" id="PS50932">
    <property type="entry name" value="HTH_LACI_2"/>
    <property type="match status" value="1"/>
</dbReference>
<keyword evidence="7" id="KW-1185">Reference proteome</keyword>
<organism evidence="6 7">
    <name type="scientific">Thermopolyspora flexuosa</name>
    <dbReference type="NCBI Taxonomy" id="103836"/>
    <lineage>
        <taxon>Bacteria</taxon>
        <taxon>Bacillati</taxon>
        <taxon>Actinomycetota</taxon>
        <taxon>Actinomycetes</taxon>
        <taxon>Streptosporangiales</taxon>
        <taxon>Streptosporangiaceae</taxon>
        <taxon>Thermopolyspora</taxon>
    </lineage>
</organism>
<dbReference type="PROSITE" id="PS00356">
    <property type="entry name" value="HTH_LACI_1"/>
    <property type="match status" value="1"/>
</dbReference>
<keyword evidence="2" id="KW-0238">DNA-binding</keyword>
<feature type="region of interest" description="Disordered" evidence="4">
    <location>
        <begin position="319"/>
        <end position="341"/>
    </location>
</feature>
<dbReference type="SUPFAM" id="SSF53822">
    <property type="entry name" value="Periplasmic binding protein-like I"/>
    <property type="match status" value="1"/>
</dbReference>
<comment type="caution">
    <text evidence="6">The sequence shown here is derived from an EMBL/GenBank/DDBJ whole genome shotgun (WGS) entry which is preliminary data.</text>
</comment>
<evidence type="ECO:0000256" key="2">
    <source>
        <dbReference type="ARBA" id="ARBA00023125"/>
    </source>
</evidence>
<reference evidence="6 7" key="1">
    <citation type="submission" date="2019-06" db="EMBL/GenBank/DDBJ databases">
        <title>Sequencing the genomes of 1000 actinobacteria strains.</title>
        <authorList>
            <person name="Klenk H.-P."/>
        </authorList>
    </citation>
    <scope>NUCLEOTIDE SEQUENCE [LARGE SCALE GENOMIC DNA]</scope>
    <source>
        <strain evidence="6 7">DSM 43186</strain>
    </source>
</reference>
<name>A0A543J205_9ACTN</name>
<evidence type="ECO:0000256" key="3">
    <source>
        <dbReference type="ARBA" id="ARBA00023163"/>
    </source>
</evidence>
<dbReference type="PANTHER" id="PTHR30146">
    <property type="entry name" value="LACI-RELATED TRANSCRIPTIONAL REPRESSOR"/>
    <property type="match status" value="1"/>
</dbReference>
<protein>
    <submittedName>
        <fullName evidence="6">LacI family transcriptional regulator</fullName>
    </submittedName>
</protein>
<feature type="domain" description="HTH lacI-type" evidence="5">
    <location>
        <begin position="3"/>
        <end position="57"/>
    </location>
</feature>
<dbReference type="PANTHER" id="PTHR30146:SF138">
    <property type="entry name" value="TRANSCRIPTIONAL REGULATORY PROTEIN"/>
    <property type="match status" value="1"/>
</dbReference>
<sequence>MAVTIQDVARAAGVSASTVSRALSSPEMVRPETRMRVQAVAESLGYRPNPAARGLITGRTTNLGVIVPDLTNPFFPSMLRGLQARAREAGHAVFLADCDEDGAAEAALVHAMAKQVDGVILCSSRMTPAMLEKVLGLVPIVFLNRVVPGHPAVIMDGAGGMRQTVDHLDALGHRHIAYLNGPRDSWTNRERVKGLRRAERHRIKVSRFGPFAPRFESGLQAADLVLASGATAVIAYNDVMALGVLARLAERGVPVPGRISVAGFDNITFAAMATPALTTVDLGGERAGRAAVDTMLAVLADRDADAPRQVLDSALIVRASTGPAPDAGPDAAGPGGPQGEP</sequence>
<dbReference type="EMBL" id="VFPQ01000001">
    <property type="protein sequence ID" value="TQM76857.1"/>
    <property type="molecule type" value="Genomic_DNA"/>
</dbReference>
<dbReference type="GO" id="GO:0000976">
    <property type="term" value="F:transcription cis-regulatory region binding"/>
    <property type="evidence" value="ECO:0007669"/>
    <property type="project" value="TreeGrafter"/>
</dbReference>
<dbReference type="InterPro" id="IPR000843">
    <property type="entry name" value="HTH_LacI"/>
</dbReference>
<accession>A0A543J205</accession>
<evidence type="ECO:0000256" key="1">
    <source>
        <dbReference type="ARBA" id="ARBA00023015"/>
    </source>
</evidence>
<dbReference type="GO" id="GO:0003700">
    <property type="term" value="F:DNA-binding transcription factor activity"/>
    <property type="evidence" value="ECO:0007669"/>
    <property type="project" value="TreeGrafter"/>
</dbReference>
<dbReference type="PRINTS" id="PR00036">
    <property type="entry name" value="HTHLACI"/>
</dbReference>
<evidence type="ECO:0000313" key="6">
    <source>
        <dbReference type="EMBL" id="TQM76857.1"/>
    </source>
</evidence>
<dbReference type="InterPro" id="IPR046335">
    <property type="entry name" value="LacI/GalR-like_sensor"/>
</dbReference>
<keyword evidence="1" id="KW-0805">Transcription regulation</keyword>
<keyword evidence="3" id="KW-0804">Transcription</keyword>